<keyword evidence="4" id="KW-1185">Reference proteome</keyword>
<evidence type="ECO:0000256" key="2">
    <source>
        <dbReference type="ARBA" id="ARBA00023203"/>
    </source>
</evidence>
<evidence type="ECO:0000313" key="4">
    <source>
        <dbReference type="Proteomes" id="UP001529510"/>
    </source>
</evidence>
<feature type="non-terminal residue" evidence="3">
    <location>
        <position position="231"/>
    </location>
</feature>
<sequence>VHIPPDMLDIVSSRNTQKTVSGVDYRKYLHQWICLPDMQVYVHARKVNEQLSDIFYKDDLNWLKGVGCYAWDTPEILRCKQSMKLQSENLYRSKGIEHFKDYTVVMDTPVYETCKQSAKNLSELNYRSDYVTNIMGKNTAPAVTVDTERVRQANYIQSENFYKEANKMFMPTGYTLPYDTPLNKQAKANSIITSNMKYREAYDLMKARSYKLDPEGVNFVTIRKANKVMNE</sequence>
<keyword evidence="1" id="KW-0677">Repeat</keyword>
<evidence type="ECO:0000256" key="1">
    <source>
        <dbReference type="ARBA" id="ARBA00022737"/>
    </source>
</evidence>
<dbReference type="InterPro" id="IPR000900">
    <property type="entry name" value="Nebulin_repeat"/>
</dbReference>
<dbReference type="PRINTS" id="PR00510">
    <property type="entry name" value="NEBULIN"/>
</dbReference>
<keyword evidence="2" id="KW-0009">Actin-binding</keyword>
<gene>
    <name evidence="3" type="ORF">M9458_019914</name>
</gene>
<dbReference type="EMBL" id="JAMKFB020000009">
    <property type="protein sequence ID" value="KAL0184218.1"/>
    <property type="molecule type" value="Genomic_DNA"/>
</dbReference>
<dbReference type="Pfam" id="PF00880">
    <property type="entry name" value="Nebulin"/>
    <property type="match status" value="4"/>
</dbReference>
<dbReference type="InterPro" id="IPR013998">
    <property type="entry name" value="Nebulin-like"/>
</dbReference>
<feature type="non-terminal residue" evidence="3">
    <location>
        <position position="1"/>
    </location>
</feature>
<dbReference type="SMART" id="SM00227">
    <property type="entry name" value="NEBU"/>
    <property type="match status" value="6"/>
</dbReference>
<dbReference type="Proteomes" id="UP001529510">
    <property type="component" value="Unassembled WGS sequence"/>
</dbReference>
<organism evidence="3 4">
    <name type="scientific">Cirrhinus mrigala</name>
    <name type="common">Mrigala</name>
    <dbReference type="NCBI Taxonomy" id="683832"/>
    <lineage>
        <taxon>Eukaryota</taxon>
        <taxon>Metazoa</taxon>
        <taxon>Chordata</taxon>
        <taxon>Craniata</taxon>
        <taxon>Vertebrata</taxon>
        <taxon>Euteleostomi</taxon>
        <taxon>Actinopterygii</taxon>
        <taxon>Neopterygii</taxon>
        <taxon>Teleostei</taxon>
        <taxon>Ostariophysi</taxon>
        <taxon>Cypriniformes</taxon>
        <taxon>Cyprinidae</taxon>
        <taxon>Labeoninae</taxon>
        <taxon>Labeonini</taxon>
        <taxon>Cirrhinus</taxon>
    </lineage>
</organism>
<dbReference type="GO" id="GO:0005737">
    <property type="term" value="C:cytoplasm"/>
    <property type="evidence" value="ECO:0007669"/>
    <property type="project" value="UniProtKB-ARBA"/>
</dbReference>
<proteinExistence type="predicted"/>
<reference evidence="3 4" key="1">
    <citation type="submission" date="2024-05" db="EMBL/GenBank/DDBJ databases">
        <title>Genome sequencing and assembly of Indian major carp, Cirrhinus mrigala (Hamilton, 1822).</title>
        <authorList>
            <person name="Mohindra V."/>
            <person name="Chowdhury L.M."/>
            <person name="Lal K."/>
            <person name="Jena J.K."/>
        </authorList>
    </citation>
    <scope>NUCLEOTIDE SEQUENCE [LARGE SCALE GENOMIC DNA]</scope>
    <source>
        <strain evidence="3">CM1030</strain>
        <tissue evidence="3">Blood</tissue>
    </source>
</reference>
<dbReference type="PANTHER" id="PTHR11039">
    <property type="entry name" value="NEBULIN"/>
    <property type="match status" value="1"/>
</dbReference>
<dbReference type="InterPro" id="IPR055297">
    <property type="entry name" value="NEBU/NEBL"/>
</dbReference>
<evidence type="ECO:0000313" key="3">
    <source>
        <dbReference type="EMBL" id="KAL0184218.1"/>
    </source>
</evidence>
<dbReference type="AlphaFoldDB" id="A0ABD0QEU4"/>
<name>A0ABD0QEU4_CIRMR</name>
<dbReference type="PANTHER" id="PTHR11039:SF37">
    <property type="entry name" value="NEBULIN"/>
    <property type="match status" value="1"/>
</dbReference>
<comment type="caution">
    <text evidence="3">The sequence shown here is derived from an EMBL/GenBank/DDBJ whole genome shotgun (WGS) entry which is preliminary data.</text>
</comment>
<evidence type="ECO:0008006" key="5">
    <source>
        <dbReference type="Google" id="ProtNLM"/>
    </source>
</evidence>
<accession>A0ABD0QEU4</accession>
<dbReference type="GO" id="GO:0003779">
    <property type="term" value="F:actin binding"/>
    <property type="evidence" value="ECO:0007669"/>
    <property type="project" value="UniProtKB-KW"/>
</dbReference>
<dbReference type="PROSITE" id="PS51216">
    <property type="entry name" value="NEBULIN"/>
    <property type="match status" value="3"/>
</dbReference>
<protein>
    <recommendedName>
        <fullName evidence="5">Nebulin</fullName>
    </recommendedName>
</protein>